<evidence type="ECO:0000313" key="1">
    <source>
        <dbReference type="EMBL" id="CAH9144506.1"/>
    </source>
</evidence>
<name>A0AAV0G993_9ASTE</name>
<accession>A0AAV0G993</accession>
<sequence length="83" mass="8846">MKTAGVNEEAAAADGDGVAHRQLSLTADLTAHEDGVNKEGGEAGRQADFIISIVVTEVNWEIEQNKEGSTFPDVMICLNEDSQ</sequence>
<proteinExistence type="predicted"/>
<gene>
    <name evidence="1" type="ORF">CEPIT_LOCUS41493</name>
</gene>
<reference evidence="1" key="1">
    <citation type="submission" date="2022-07" db="EMBL/GenBank/DDBJ databases">
        <authorList>
            <person name="Macas J."/>
            <person name="Novak P."/>
            <person name="Neumann P."/>
        </authorList>
    </citation>
    <scope>NUCLEOTIDE SEQUENCE</scope>
</reference>
<dbReference type="Proteomes" id="UP001152523">
    <property type="component" value="Unassembled WGS sequence"/>
</dbReference>
<dbReference type="EMBL" id="CAMAPF010001066">
    <property type="protein sequence ID" value="CAH9144506.1"/>
    <property type="molecule type" value="Genomic_DNA"/>
</dbReference>
<evidence type="ECO:0000313" key="2">
    <source>
        <dbReference type="Proteomes" id="UP001152523"/>
    </source>
</evidence>
<protein>
    <submittedName>
        <fullName evidence="1">Uncharacterized protein</fullName>
    </submittedName>
</protein>
<dbReference type="AlphaFoldDB" id="A0AAV0G993"/>
<keyword evidence="2" id="KW-1185">Reference proteome</keyword>
<organism evidence="1 2">
    <name type="scientific">Cuscuta epithymum</name>
    <dbReference type="NCBI Taxonomy" id="186058"/>
    <lineage>
        <taxon>Eukaryota</taxon>
        <taxon>Viridiplantae</taxon>
        <taxon>Streptophyta</taxon>
        <taxon>Embryophyta</taxon>
        <taxon>Tracheophyta</taxon>
        <taxon>Spermatophyta</taxon>
        <taxon>Magnoliopsida</taxon>
        <taxon>eudicotyledons</taxon>
        <taxon>Gunneridae</taxon>
        <taxon>Pentapetalae</taxon>
        <taxon>asterids</taxon>
        <taxon>lamiids</taxon>
        <taxon>Solanales</taxon>
        <taxon>Convolvulaceae</taxon>
        <taxon>Cuscuteae</taxon>
        <taxon>Cuscuta</taxon>
        <taxon>Cuscuta subgen. Cuscuta</taxon>
    </lineage>
</organism>
<comment type="caution">
    <text evidence="1">The sequence shown here is derived from an EMBL/GenBank/DDBJ whole genome shotgun (WGS) entry which is preliminary data.</text>
</comment>